<keyword evidence="5 6" id="KW-0687">Ribonucleoprotein</keyword>
<feature type="region of interest" description="Disordered" evidence="7">
    <location>
        <begin position="423"/>
        <end position="442"/>
    </location>
</feature>
<feature type="compositionally biased region" description="Low complexity" evidence="7">
    <location>
        <begin position="808"/>
        <end position="824"/>
    </location>
</feature>
<evidence type="ECO:0000256" key="5">
    <source>
        <dbReference type="ARBA" id="ARBA00023274"/>
    </source>
</evidence>
<reference evidence="8 9" key="1">
    <citation type="submission" date="2017-12" db="EMBL/GenBank/DDBJ databases">
        <title>Integrating genomic resources of turbot (Scophthalmus maximus) in depth evaluation of genetic and physical mapping variation across individuals.</title>
        <authorList>
            <person name="Martinez P."/>
        </authorList>
    </citation>
    <scope>NUCLEOTIDE SEQUENCE [LARGE SCALE GENOMIC DNA]</scope>
</reference>
<evidence type="ECO:0000256" key="6">
    <source>
        <dbReference type="RuleBase" id="RU003815"/>
    </source>
</evidence>
<dbReference type="PROSITE" id="PS00360">
    <property type="entry name" value="RIBOSOMAL_S9"/>
    <property type="match status" value="1"/>
</dbReference>
<dbReference type="GO" id="GO:1990904">
    <property type="term" value="C:ribonucleoprotein complex"/>
    <property type="evidence" value="ECO:0007669"/>
    <property type="project" value="UniProtKB-KW"/>
</dbReference>
<dbReference type="InterPro" id="IPR026179">
    <property type="entry name" value="Slain"/>
</dbReference>
<keyword evidence="9" id="KW-1185">Reference proteome</keyword>
<dbReference type="InterPro" id="IPR000754">
    <property type="entry name" value="Ribosomal_uS9"/>
</dbReference>
<feature type="compositionally biased region" description="Polar residues" evidence="7">
    <location>
        <begin position="825"/>
        <end position="834"/>
    </location>
</feature>
<dbReference type="Pfam" id="PF00380">
    <property type="entry name" value="Ribosomal_S9"/>
    <property type="match status" value="1"/>
</dbReference>
<dbReference type="EMBL" id="CP026243">
    <property type="protein sequence ID" value="AWO95897.1"/>
    <property type="molecule type" value="Genomic_DNA"/>
</dbReference>
<evidence type="ECO:0000256" key="3">
    <source>
        <dbReference type="ARBA" id="ARBA00022980"/>
    </source>
</evidence>
<dbReference type="Gene3D" id="3.30.230.10">
    <property type="match status" value="1"/>
</dbReference>
<evidence type="ECO:0000313" key="8">
    <source>
        <dbReference type="EMBL" id="AWO95897.1"/>
    </source>
</evidence>
<evidence type="ECO:0000256" key="1">
    <source>
        <dbReference type="ARBA" id="ARBA00005251"/>
    </source>
</evidence>
<dbReference type="GO" id="GO:0003735">
    <property type="term" value="F:structural constituent of ribosome"/>
    <property type="evidence" value="ECO:0007669"/>
    <property type="project" value="InterPro"/>
</dbReference>
<evidence type="ECO:0000256" key="7">
    <source>
        <dbReference type="SAM" id="MobiDB-lite"/>
    </source>
</evidence>
<accession>A0A2U9AWC3</accession>
<comment type="similarity">
    <text evidence="1 6">Belongs to the universal ribosomal protein uS9 family.</text>
</comment>
<dbReference type="AlphaFoldDB" id="A0A2U9AWC3"/>
<keyword evidence="3 6" id="KW-0689">Ribosomal protein</keyword>
<feature type="region of interest" description="Disordered" evidence="7">
    <location>
        <begin position="771"/>
        <end position="844"/>
    </location>
</feature>
<dbReference type="PANTHER" id="PTHR22406:SF2">
    <property type="entry name" value="SLAIN MOTIF-CONTAINING PROTEIN 1"/>
    <property type="match status" value="1"/>
</dbReference>
<keyword evidence="4" id="KW-0175">Coiled coil</keyword>
<feature type="region of interest" description="Disordered" evidence="7">
    <location>
        <begin position="697"/>
        <end position="720"/>
    </location>
</feature>
<dbReference type="Proteomes" id="UP000246464">
    <property type="component" value="Chromosome 1"/>
</dbReference>
<dbReference type="GO" id="GO:0031116">
    <property type="term" value="P:positive regulation of microtubule polymerization"/>
    <property type="evidence" value="ECO:0007669"/>
    <property type="project" value="TreeGrafter"/>
</dbReference>
<dbReference type="PANTHER" id="PTHR22406">
    <property type="entry name" value="NASCENT POLYPEPTIDE-ASSOCIATED COMPLEX SUBUNIT ALPHA, MUSCLE-SPECIFIC FORM"/>
    <property type="match status" value="1"/>
</dbReference>
<dbReference type="InterPro" id="IPR020574">
    <property type="entry name" value="Ribosomal_uS9_CS"/>
</dbReference>
<comment type="similarity">
    <text evidence="2">Belongs to the SLAIN motif-containing family.</text>
</comment>
<dbReference type="InterPro" id="IPR014721">
    <property type="entry name" value="Ribsml_uS5_D2-typ_fold_subgr"/>
</dbReference>
<dbReference type="Pfam" id="PF15301">
    <property type="entry name" value="SLAIN"/>
    <property type="match status" value="1"/>
</dbReference>
<evidence type="ECO:0000313" key="9">
    <source>
        <dbReference type="Proteomes" id="UP000246464"/>
    </source>
</evidence>
<dbReference type="GO" id="GO:0031122">
    <property type="term" value="P:cytoplasmic microtubule organization"/>
    <property type="evidence" value="ECO:0007669"/>
    <property type="project" value="TreeGrafter"/>
</dbReference>
<proteinExistence type="inferred from homology"/>
<sequence>MALCCVRTAGSFLGKCGNRIAGVNAVTSRLSRQVLSRPVCLSAALRKKNLAASGPEKFTEEYIKKQLEEFNVGKRHLANMMGEDPENFSQEDIDRSISYLFPSGLFEKKALPVMKHPDEIFPRQRAVNWGPDRRPFHFLFYTGKPSYYSLMHDTYDKILKLEKHEDLLKAKELFHLDTKNISLGTSRWLTKVEVEELLVEAISPQDYNRFIQLIERLLSMRHCAKEEEFVLRYRRQLEAQSTKQMVPPLETDDGGVAFSKAEGRRKTSTSSVVLRDCGSGRVTVNGHDYLQYFPVLQDREQLMFPLLFAGALGRFDLECAVTGGGRSSQAGALRLAVARALLSFLSEGDMETMRQAGLLTPDPRVKKLQELVRKLERQNEQLRTRASGGPYALPPSPACAGGLRLHSPPPLCLSSLGTLTPPEEPYDYFHPREAEDASEPSEPSLLDELELLDLDSLGCSDGADETWLYAPPKAAAAAELADDALTPLQWCRQVLDRPKTEVEAARRSLSLRLEQGHGLRRSALSPQSSLDSDLGSSEVEDDSIALGYKLHDLTDVQVMARLQEESLRQDYASTSSVLANRRSQSFSFQLSQLSAGTGLEEEDEEEDDEDYGLLPPPQPRLTRLPHSHTFSSVRDWRRSTTSLCTPPSTPSTPPPPCAGFAFQPLAPAPGLGSLCAFEQQGFRPGSDKLRRSMPNLVRAPSMPSVPVPTNPSASPSLLRNSLSFDSSSGLGHLQSYIPSPGQLQNRVQSVGNFSLSRQPLKATAYVSPTIKGSASTSLHSPNGSSGSISGLGSGIPLLSKAAGGGGAPASAPSTPRSSLPRPASFMSTASSTPRSKVAQPARSLLTPPKSLSTLSALRDCAWRDGCY</sequence>
<organism evidence="8 9">
    <name type="scientific">Scophthalmus maximus</name>
    <name type="common">Turbot</name>
    <name type="synonym">Psetta maxima</name>
    <dbReference type="NCBI Taxonomy" id="52904"/>
    <lineage>
        <taxon>Eukaryota</taxon>
        <taxon>Metazoa</taxon>
        <taxon>Chordata</taxon>
        <taxon>Craniata</taxon>
        <taxon>Vertebrata</taxon>
        <taxon>Euteleostomi</taxon>
        <taxon>Actinopterygii</taxon>
        <taxon>Neopterygii</taxon>
        <taxon>Teleostei</taxon>
        <taxon>Neoteleostei</taxon>
        <taxon>Acanthomorphata</taxon>
        <taxon>Carangaria</taxon>
        <taxon>Pleuronectiformes</taxon>
        <taxon>Pleuronectoidei</taxon>
        <taxon>Scophthalmidae</taxon>
        <taxon>Scophthalmus</taxon>
    </lineage>
</organism>
<dbReference type="GO" id="GO:0035371">
    <property type="term" value="C:microtubule plus-end"/>
    <property type="evidence" value="ECO:0007669"/>
    <property type="project" value="TreeGrafter"/>
</dbReference>
<dbReference type="GO" id="GO:0005840">
    <property type="term" value="C:ribosome"/>
    <property type="evidence" value="ECO:0007669"/>
    <property type="project" value="UniProtKB-KW"/>
</dbReference>
<evidence type="ECO:0000256" key="4">
    <source>
        <dbReference type="ARBA" id="ARBA00023054"/>
    </source>
</evidence>
<dbReference type="InterPro" id="IPR020568">
    <property type="entry name" value="Ribosomal_Su5_D2-typ_SF"/>
</dbReference>
<feature type="compositionally biased region" description="Acidic residues" evidence="7">
    <location>
        <begin position="599"/>
        <end position="611"/>
    </location>
</feature>
<dbReference type="SUPFAM" id="SSF54211">
    <property type="entry name" value="Ribosomal protein S5 domain 2-like"/>
    <property type="match status" value="1"/>
</dbReference>
<feature type="compositionally biased region" description="Low complexity" evidence="7">
    <location>
        <begin position="775"/>
        <end position="801"/>
    </location>
</feature>
<gene>
    <name evidence="8" type="ORF">SMAX5B_021295</name>
</gene>
<feature type="region of interest" description="Disordered" evidence="7">
    <location>
        <begin position="592"/>
        <end position="611"/>
    </location>
</feature>
<name>A0A2U9AWC3_SCOMX</name>
<evidence type="ECO:0000256" key="2">
    <source>
        <dbReference type="ARBA" id="ARBA00006652"/>
    </source>
</evidence>
<dbReference type="GO" id="GO:0006412">
    <property type="term" value="P:translation"/>
    <property type="evidence" value="ECO:0007669"/>
    <property type="project" value="InterPro"/>
</dbReference>
<feature type="compositionally biased region" description="Polar residues" evidence="7">
    <location>
        <begin position="710"/>
        <end position="720"/>
    </location>
</feature>
<protein>
    <submittedName>
        <fullName evidence="8">Putative SLAIN motif-containing protein 1-like</fullName>
    </submittedName>
</protein>
<dbReference type="GO" id="GO:0007020">
    <property type="term" value="P:microtubule nucleation"/>
    <property type="evidence" value="ECO:0007669"/>
    <property type="project" value="TreeGrafter"/>
</dbReference>